<gene>
    <name evidence="5" type="ORF">SAMN06269250_3042</name>
</gene>
<dbReference type="GO" id="GO:0009279">
    <property type="term" value="C:cell outer membrane"/>
    <property type="evidence" value="ECO:0007669"/>
    <property type="project" value="UniProtKB-SubCell"/>
</dbReference>
<protein>
    <submittedName>
        <fullName evidence="5">TonB-dependent Receptor Plug Domain</fullName>
    </submittedName>
</protein>
<dbReference type="Gene3D" id="2.60.40.1930">
    <property type="match status" value="1"/>
</dbReference>
<dbReference type="InterPro" id="IPR012910">
    <property type="entry name" value="Plug_dom"/>
</dbReference>
<dbReference type="Gene3D" id="2.170.130.10">
    <property type="entry name" value="TonB-dependent receptor, plug domain"/>
    <property type="match status" value="1"/>
</dbReference>
<dbReference type="Proteomes" id="UP000219452">
    <property type="component" value="Unassembled WGS sequence"/>
</dbReference>
<accession>A0A286G1H0</accession>
<dbReference type="Pfam" id="PF01835">
    <property type="entry name" value="MG2"/>
    <property type="match status" value="1"/>
</dbReference>
<dbReference type="GO" id="GO:0004866">
    <property type="term" value="F:endopeptidase inhibitor activity"/>
    <property type="evidence" value="ECO:0007669"/>
    <property type="project" value="InterPro"/>
</dbReference>
<sequence length="1192" mass="131760">MNRQLSIVWLTTCLLTWLATITYAQTTVLTGYVTDATTGKPMPFANVYLNGSTRGTTTNEQGYYSLTGVPLGTVEVVASFIGYQPSRRTFRLDNSPDNRVSFRLKPSDQTLATVTVRGNPKKWQQHLRQFKRQLLGEPFGGQCQILNVDALSFHEEDSHLKATASEPLVIENQALGYKIWYDLLHFDGTSKKVYYAGATRFEEIKPTDERQASRFRRNRMRAYLGSTRHLMASLIDSTYEKEGFLVYQEDLVVPIAKTSDNRTTLYGSLNGRLKPLRIKEIIQPGRLPTERRLVSAQPLVVFYTSSQSNYSPYFDARYAYTQITLPGGQLEMTVDGTVTLPFGVEIQGSLADDRISTMLPADWTPNRADAESVNTNTPVAIQGKLMPPDARMNRIATAFNERFQALAPVLFMHTDKPLYATGDRIWLSAYLLDAGTSRRPLGETAIHADLLTASGKLIQHQWLKVEDGRAVGNFRLSDTLASGTYRLRAYTDEDDGQHRPAFDRAIAVYNILQGTGVTRKSSAVDTSLKSIDVQLLPEGGRWLVGLPARLGIKIVQPNGHGLSLPGRIVNEEGTEIAQFTTNALGMGSVVITPQKGRKYYADVQQFGQQQLIPLPSAESEGFMLAADVVSDTTRLALTVIGTSRPAKDSVYVLIQQQGRLVEQRKILLENGVARVSLPSASMPSGLNQITLYDATARPQAERLVFLPERVPPIKVIMGTNKSRYQPREKVIMSVNLNDDGLPVVAGLSASITDIEQVPDDTAEATIRTHLLLTGELRGRVEQPNRYITDNSPATRRAVDDLLLTQGWRRVSGTPSTELLGGVSVMGRVLNAKNQPMPGAQVILASTAAGQSFVRSAGADERGRFRLAGFSIADTLKLMAQITDRQLKTIPGKEAHLVLEGPETGWLPDTARALPDWLSLRAQLDAARTRQEGDAELYRDKRVKLLKEVTVRGRRTDDRPEDIQRSSLHKEADAVLLFDDKSPRFFNLYEMIRGRVAGVTVAQSTTSLVGSYQVIIRGIGSFKSSTQPLFLMDGMPIDDAEGTALLSFNPADIERIEVLKNGGTAGIYGVRGGNGVIAFYSKRFRPGQSAADDEKAGMKPLQVIGFPSVQREFYVPRYETVTTDRPGEGQPESAERIDRRDVLYWKPIMQTDSQGHSQLVFPLSDVVRTLRVVVQGVTADGRPVVGVQLIRVQ</sequence>
<evidence type="ECO:0000256" key="2">
    <source>
        <dbReference type="SAM" id="SignalP"/>
    </source>
</evidence>
<dbReference type="SUPFAM" id="SSF56935">
    <property type="entry name" value="Porins"/>
    <property type="match status" value="1"/>
</dbReference>
<keyword evidence="1" id="KW-0998">Cell outer membrane</keyword>
<keyword evidence="5" id="KW-0675">Receptor</keyword>
<dbReference type="RefSeq" id="WP_097126638.1">
    <property type="nucleotide sequence ID" value="NZ_OCNH01000002.1"/>
</dbReference>
<comment type="similarity">
    <text evidence="1">Belongs to the TonB-dependent receptor family.</text>
</comment>
<dbReference type="Gene3D" id="2.60.40.1120">
    <property type="entry name" value="Carboxypeptidase-like, regulatory domain"/>
    <property type="match status" value="1"/>
</dbReference>
<evidence type="ECO:0000259" key="4">
    <source>
        <dbReference type="Pfam" id="PF07715"/>
    </source>
</evidence>
<dbReference type="InterPro" id="IPR039426">
    <property type="entry name" value="TonB-dep_rcpt-like"/>
</dbReference>
<dbReference type="Pfam" id="PF07715">
    <property type="entry name" value="Plug"/>
    <property type="match status" value="1"/>
</dbReference>
<evidence type="ECO:0000313" key="6">
    <source>
        <dbReference type="Proteomes" id="UP000219452"/>
    </source>
</evidence>
<keyword evidence="6" id="KW-1185">Reference proteome</keyword>
<dbReference type="OrthoDB" id="679547at2"/>
<dbReference type="SUPFAM" id="SSF49464">
    <property type="entry name" value="Carboxypeptidase regulatory domain-like"/>
    <property type="match status" value="1"/>
</dbReference>
<proteinExistence type="inferred from homology"/>
<dbReference type="InterPro" id="IPR002890">
    <property type="entry name" value="MG2"/>
</dbReference>
<comment type="subcellular location">
    <subcellularLocation>
        <location evidence="1">Cell outer membrane</location>
        <topology evidence="1">Multi-pass membrane protein</topology>
    </subcellularLocation>
</comment>
<evidence type="ECO:0000313" key="5">
    <source>
        <dbReference type="EMBL" id="SOD89365.1"/>
    </source>
</evidence>
<keyword evidence="1" id="KW-1134">Transmembrane beta strand</keyword>
<reference evidence="6" key="1">
    <citation type="submission" date="2017-09" db="EMBL/GenBank/DDBJ databases">
        <authorList>
            <person name="Varghese N."/>
            <person name="Submissions S."/>
        </authorList>
    </citation>
    <scope>NUCLEOTIDE SEQUENCE [LARGE SCALE GENOMIC DNA]</scope>
    <source>
        <strain evidence="6">DSM 29961</strain>
    </source>
</reference>
<keyword evidence="1" id="KW-0813">Transport</keyword>
<dbReference type="PROSITE" id="PS52016">
    <property type="entry name" value="TONB_DEPENDENT_REC_3"/>
    <property type="match status" value="1"/>
</dbReference>
<dbReference type="AlphaFoldDB" id="A0A286G1H0"/>
<evidence type="ECO:0000256" key="1">
    <source>
        <dbReference type="PROSITE-ProRule" id="PRU01360"/>
    </source>
</evidence>
<dbReference type="Pfam" id="PF13715">
    <property type="entry name" value="CarbopepD_reg_2"/>
    <property type="match status" value="1"/>
</dbReference>
<organism evidence="5 6">
    <name type="scientific">Spirosoma fluviale</name>
    <dbReference type="NCBI Taxonomy" id="1597977"/>
    <lineage>
        <taxon>Bacteria</taxon>
        <taxon>Pseudomonadati</taxon>
        <taxon>Bacteroidota</taxon>
        <taxon>Cytophagia</taxon>
        <taxon>Cytophagales</taxon>
        <taxon>Cytophagaceae</taxon>
        <taxon>Spirosoma</taxon>
    </lineage>
</organism>
<name>A0A286G1H0_9BACT</name>
<dbReference type="InterPro" id="IPR037066">
    <property type="entry name" value="Plug_dom_sf"/>
</dbReference>
<feature type="chain" id="PRO_5012380200" evidence="2">
    <location>
        <begin position="25"/>
        <end position="1192"/>
    </location>
</feature>
<dbReference type="EMBL" id="OCNH01000002">
    <property type="protein sequence ID" value="SOD89365.1"/>
    <property type="molecule type" value="Genomic_DNA"/>
</dbReference>
<keyword evidence="1" id="KW-0472">Membrane</keyword>
<evidence type="ECO:0000259" key="3">
    <source>
        <dbReference type="Pfam" id="PF01835"/>
    </source>
</evidence>
<dbReference type="InterPro" id="IPR008969">
    <property type="entry name" value="CarboxyPept-like_regulatory"/>
</dbReference>
<feature type="domain" description="Macroglobulin" evidence="3">
    <location>
        <begin position="410"/>
        <end position="497"/>
    </location>
</feature>
<feature type="domain" description="TonB-dependent receptor plug" evidence="4">
    <location>
        <begin position="985"/>
        <end position="1075"/>
    </location>
</feature>
<feature type="signal peptide" evidence="2">
    <location>
        <begin position="1"/>
        <end position="24"/>
    </location>
</feature>
<keyword evidence="2" id="KW-0732">Signal</keyword>
<keyword evidence="1" id="KW-0812">Transmembrane</keyword>